<name>A0ABV9C4F1_9GAMM</name>
<evidence type="ECO:0000313" key="3">
    <source>
        <dbReference type="Proteomes" id="UP001595961"/>
    </source>
</evidence>
<protein>
    <submittedName>
        <fullName evidence="2">Glucoamylase family protein</fullName>
    </submittedName>
</protein>
<keyword evidence="3" id="KW-1185">Reference proteome</keyword>
<proteinExistence type="predicted"/>
<accession>A0ABV9C4F1</accession>
<dbReference type="InterPro" id="IPR019282">
    <property type="entry name" value="Glycoamylase-like_cons_dom"/>
</dbReference>
<dbReference type="RefSeq" id="WP_266150268.1">
    <property type="nucleotide sequence ID" value="NZ_CP064028.1"/>
</dbReference>
<evidence type="ECO:0000259" key="1">
    <source>
        <dbReference type="Pfam" id="PF10091"/>
    </source>
</evidence>
<feature type="domain" description="Glycoamylase-like" evidence="1">
    <location>
        <begin position="187"/>
        <end position="420"/>
    </location>
</feature>
<reference evidence="3" key="1">
    <citation type="journal article" date="2019" name="Int. J. Syst. Evol. Microbiol.">
        <title>The Global Catalogue of Microorganisms (GCM) 10K type strain sequencing project: providing services to taxonomists for standard genome sequencing and annotation.</title>
        <authorList>
            <consortium name="The Broad Institute Genomics Platform"/>
            <consortium name="The Broad Institute Genome Sequencing Center for Infectious Disease"/>
            <person name="Wu L."/>
            <person name="Ma J."/>
        </authorList>
    </citation>
    <scope>NUCLEOTIDE SEQUENCE [LARGE SCALE GENOMIC DNA]</scope>
    <source>
        <strain evidence="3">CCM 4481</strain>
    </source>
</reference>
<dbReference type="EMBL" id="JBHSGA010000017">
    <property type="protein sequence ID" value="MFC4527588.1"/>
    <property type="molecule type" value="Genomic_DNA"/>
</dbReference>
<gene>
    <name evidence="2" type="ORF">ACFO5W_13165</name>
</gene>
<dbReference type="PIRSF" id="PIRSF028431">
    <property type="entry name" value="UCP028431"/>
    <property type="match status" value="1"/>
</dbReference>
<dbReference type="InterPro" id="IPR016883">
    <property type="entry name" value="UCP028431"/>
</dbReference>
<organism evidence="2 3">
    <name type="scientific">Dyella halodurans</name>
    <dbReference type="NCBI Taxonomy" id="1920171"/>
    <lineage>
        <taxon>Bacteria</taxon>
        <taxon>Pseudomonadati</taxon>
        <taxon>Pseudomonadota</taxon>
        <taxon>Gammaproteobacteria</taxon>
        <taxon>Lysobacterales</taxon>
        <taxon>Rhodanobacteraceae</taxon>
        <taxon>Dyella</taxon>
    </lineage>
</organism>
<dbReference type="Proteomes" id="UP001595961">
    <property type="component" value="Unassembled WGS sequence"/>
</dbReference>
<comment type="caution">
    <text evidence="2">The sequence shown here is derived from an EMBL/GenBank/DDBJ whole genome shotgun (WGS) entry which is preliminary data.</text>
</comment>
<dbReference type="Pfam" id="PF10091">
    <property type="entry name" value="Glycoamylase"/>
    <property type="match status" value="1"/>
</dbReference>
<sequence length="447" mass="50072">MPKILPIKTSTALVDDAWLERLQRAAFEYFPSNTNPSNGLVADTSRDGSPVSISVVGLALSCYPVAVERGWIGRDEAVQYCLAALRFFSASDQSGGPSATGYQGFYFHFLDMRTGARVWRSELSMIDTALLIAGMLTAQRYFTATTPQESELRELADALYRRIDWHWAQDGGDTIRQGWKPECGFLHYGWEGYSEAIVLYALAMGSPTHPITGECYQSWTATYQWENLYDFDFLYAGPLFVHHYSHAWIDFRGIRDKFMQEKRSDYFENTRRATYIQREYAQRNPYEFAGYGENCWGLTACDGPTEENSGAARGTHRVFGYAARGVPYGPDDGTLSCPTVVASLPFAPDIAVEAMQYMLARYPQIISDGRLASSFNPTLADGEGRPWVSAGYYGLDQGVMVMMIENYRSGWLWALMRNCPYLTQGLRNAGFAGGWLDKPAASEAGTR</sequence>
<dbReference type="Gene3D" id="1.50.10.140">
    <property type="match status" value="1"/>
</dbReference>
<evidence type="ECO:0000313" key="2">
    <source>
        <dbReference type="EMBL" id="MFC4527588.1"/>
    </source>
</evidence>